<accession>A0A2U8GK89</accession>
<dbReference type="EMBL" id="CP022187">
    <property type="protein sequence ID" value="AWI73939.1"/>
    <property type="molecule type" value="Genomic_DNA"/>
</dbReference>
<dbReference type="Pfam" id="PF04955">
    <property type="entry name" value="HupE_UreJ"/>
    <property type="match status" value="1"/>
</dbReference>
<feature type="transmembrane region" description="Helical" evidence="1">
    <location>
        <begin position="92"/>
        <end position="125"/>
    </location>
</feature>
<keyword evidence="1" id="KW-0812">Transmembrane</keyword>
<feature type="transmembrane region" description="Helical" evidence="1">
    <location>
        <begin position="146"/>
        <end position="165"/>
    </location>
</feature>
<feature type="chain" id="PRO_5015841258" evidence="2">
    <location>
        <begin position="22"/>
        <end position="191"/>
    </location>
</feature>
<keyword evidence="1" id="KW-1133">Transmembrane helix</keyword>
<dbReference type="RefSeq" id="WP_108947647.1">
    <property type="nucleotide sequence ID" value="NZ_CP022187.1"/>
</dbReference>
<sequence length="191" mass="19272">MLRSRVLIAAVLSLGAGSVFAHSGHADAGFASGLMHPVTGLDHLLAMLAVGLYAAGQRGAARWGLPLGFVLAMLGGSLLGMAGIALPAVEGTIAASVIVLGLLLSSLTSLSLALTLPLITIFAVFHGHAHYAEIGDAGFMRYAGGFVLATAALHLAGFLCARWFPESRTGLAVKRTVGVVVSGAGVLMLGS</sequence>
<reference evidence="3 4" key="1">
    <citation type="submission" date="2017-06" db="EMBL/GenBank/DDBJ databases">
        <title>Azoarcus.</title>
        <authorList>
            <person name="Woo J.-H."/>
            <person name="Kim H.-S."/>
        </authorList>
    </citation>
    <scope>NUCLEOTIDE SEQUENCE [LARGE SCALE GENOMIC DNA]</scope>
    <source>
        <strain evidence="3 4">TSPY31</strain>
    </source>
</reference>
<feature type="transmembrane region" description="Helical" evidence="1">
    <location>
        <begin position="67"/>
        <end position="86"/>
    </location>
</feature>
<evidence type="ECO:0000256" key="2">
    <source>
        <dbReference type="SAM" id="SignalP"/>
    </source>
</evidence>
<dbReference type="PIRSF" id="PIRSF016919">
    <property type="entry name" value="HupE_UreJ"/>
    <property type="match status" value="1"/>
</dbReference>
<dbReference type="AlphaFoldDB" id="A0A2U8GK89"/>
<keyword evidence="1" id="KW-0472">Membrane</keyword>
<evidence type="ECO:0000313" key="3">
    <source>
        <dbReference type="EMBL" id="AWI73939.1"/>
    </source>
</evidence>
<evidence type="ECO:0000313" key="4">
    <source>
        <dbReference type="Proteomes" id="UP000244930"/>
    </source>
</evidence>
<dbReference type="InterPro" id="IPR007038">
    <property type="entry name" value="HupE_UreJ"/>
</dbReference>
<keyword evidence="4" id="KW-1185">Reference proteome</keyword>
<dbReference type="Proteomes" id="UP000244930">
    <property type="component" value="Chromosome"/>
</dbReference>
<feature type="transmembrane region" description="Helical" evidence="1">
    <location>
        <begin position="37"/>
        <end position="55"/>
    </location>
</feature>
<dbReference type="KEGG" id="acom:CEW83_00795"/>
<protein>
    <submittedName>
        <fullName evidence="3">Urease accessory protein</fullName>
    </submittedName>
</protein>
<evidence type="ECO:0000256" key="1">
    <source>
        <dbReference type="SAM" id="Phobius"/>
    </source>
</evidence>
<gene>
    <name evidence="3" type="ORF">CEW83_00795</name>
</gene>
<name>A0A2U8GK89_9RHOO</name>
<feature type="signal peptide" evidence="2">
    <location>
        <begin position="1"/>
        <end position="21"/>
    </location>
</feature>
<proteinExistence type="predicted"/>
<organism evidence="3 4">
    <name type="scientific">Parazoarcus communis</name>
    <dbReference type="NCBI Taxonomy" id="41977"/>
    <lineage>
        <taxon>Bacteria</taxon>
        <taxon>Pseudomonadati</taxon>
        <taxon>Pseudomonadota</taxon>
        <taxon>Betaproteobacteria</taxon>
        <taxon>Rhodocyclales</taxon>
        <taxon>Zoogloeaceae</taxon>
        <taxon>Parazoarcus</taxon>
    </lineage>
</organism>
<keyword evidence="2" id="KW-0732">Signal</keyword>